<accession>A0A2H4VNL4</accession>
<dbReference type="GeneID" id="35125354"/>
<feature type="domain" description="Streptomycin biosynthesis protein StrF" evidence="1">
    <location>
        <begin position="4"/>
        <end position="178"/>
    </location>
</feature>
<organism evidence="2 3">
    <name type="scientific">Methanobacterium subterraneum</name>
    <dbReference type="NCBI Taxonomy" id="59277"/>
    <lineage>
        <taxon>Archaea</taxon>
        <taxon>Methanobacteriati</taxon>
        <taxon>Methanobacteriota</taxon>
        <taxon>Methanomada group</taxon>
        <taxon>Methanobacteria</taxon>
        <taxon>Methanobacteriales</taxon>
        <taxon>Methanobacteriaceae</taxon>
        <taxon>Methanobacterium</taxon>
    </lineage>
</organism>
<dbReference type="EMBL" id="CP017768">
    <property type="protein sequence ID" value="AUB59677.1"/>
    <property type="molecule type" value="Genomic_DNA"/>
</dbReference>
<dbReference type="SUPFAM" id="SSF53448">
    <property type="entry name" value="Nucleotide-diphospho-sugar transferases"/>
    <property type="match status" value="1"/>
</dbReference>
<sequence>MITVVCVYNNQEILDKLLLKSLKTQSLDYELILMDNTNNHFKSAAEALNQGAKKANGSYMMFVHQDIDLKSDEWLKNTESTLNSLDNLGVAGVAGVSPWDEDEKISNIKQGSPPRRISDNHIETPQKVQTVDECLFIIPKSVFDILKFDEEVCDDWHLYAADYCLSAINMGLNVFVIPSEVYHSSPGNSMSDKYYTTLGNILKKHKKYHRFIFTTMGGWTSFYPLYIQKKRPYVKKKLLAIFQKIYQSEK</sequence>
<dbReference type="Gene3D" id="3.90.550.10">
    <property type="entry name" value="Spore Coat Polysaccharide Biosynthesis Protein SpsA, Chain A"/>
    <property type="match status" value="1"/>
</dbReference>
<dbReference type="AlphaFoldDB" id="A0A2H4VNL4"/>
<reference evidence="2 3" key="1">
    <citation type="submission" date="2016-10" db="EMBL/GenBank/DDBJ databases">
        <title>Comparative genomics between deep and shallow subseafloor isolates.</title>
        <authorList>
            <person name="Ishii S."/>
            <person name="Miller J.R."/>
            <person name="Sutton G."/>
            <person name="Suzuki S."/>
            <person name="Methe B."/>
            <person name="Inagaki F."/>
            <person name="Imachi H."/>
        </authorList>
    </citation>
    <scope>NUCLEOTIDE SEQUENCE [LARGE SCALE GENOMIC DNA]</scope>
    <source>
        <strain evidence="2 3">A8p</strain>
    </source>
</reference>
<dbReference type="RefSeq" id="WP_100908948.1">
    <property type="nucleotide sequence ID" value="NZ_CP017768.1"/>
</dbReference>
<dbReference type="InterPro" id="IPR059123">
    <property type="entry name" value="StrF_dom"/>
</dbReference>
<keyword evidence="3" id="KW-1185">Reference proteome</keyword>
<evidence type="ECO:0000259" key="1">
    <source>
        <dbReference type="Pfam" id="PF13712"/>
    </source>
</evidence>
<evidence type="ECO:0000313" key="2">
    <source>
        <dbReference type="EMBL" id="AUB59677.1"/>
    </source>
</evidence>
<evidence type="ECO:0000313" key="3">
    <source>
        <dbReference type="Proteomes" id="UP000232631"/>
    </source>
</evidence>
<dbReference type="InterPro" id="IPR029044">
    <property type="entry name" value="Nucleotide-diphossugar_trans"/>
</dbReference>
<name>A0A2H4VNL4_9EURY</name>
<protein>
    <recommendedName>
        <fullName evidence="1">Streptomycin biosynthesis protein StrF domain-containing protein</fullName>
    </recommendedName>
</protein>
<gene>
    <name evidence="2" type="ORF">BK009_02690</name>
</gene>
<dbReference type="KEGG" id="msub:BK009_02690"/>
<dbReference type="Pfam" id="PF13712">
    <property type="entry name" value="Glyco_tranf_2_5"/>
    <property type="match status" value="1"/>
</dbReference>
<dbReference type="Proteomes" id="UP000232631">
    <property type="component" value="Chromosome"/>
</dbReference>
<proteinExistence type="predicted"/>